<organism evidence="3">
    <name type="scientific">Human papillomavirus</name>
    <dbReference type="NCBI Taxonomy" id="10566"/>
    <lineage>
        <taxon>Viruses</taxon>
        <taxon>Monodnaviria</taxon>
        <taxon>Shotokuvirae</taxon>
        <taxon>Cossaviricota</taxon>
        <taxon>Papovaviricetes</taxon>
        <taxon>Zurhausenvirales</taxon>
        <taxon>Papillomaviridae</taxon>
    </lineage>
</organism>
<protein>
    <submittedName>
        <fullName evidence="3">E4</fullName>
    </submittedName>
</protein>
<sequence length="201" mass="23726">MYGLTIILTIPFLTLIGTKYIFKMIMIIGIEQLEKLILMDSILRMQTGTKVILLCLHQMPKDMVLLENGQYIIKMKQFLPLLLVLKGRSPPSLLKDQSVPPGTPFLPRRVSLPDDTRQKRELLTAHHHQPPRRRLQYDEDEEDPNKENTPPEVVEQERRDNERKKFLLQYLLTKLEEEIQVFQEQILHDLNDLRKKLEIPQ</sequence>
<feature type="region of interest" description="Disordered" evidence="1">
    <location>
        <begin position="122"/>
        <end position="159"/>
    </location>
</feature>
<reference evidence="3" key="1">
    <citation type="journal article" date="2016" name="J. Am. Acad. Dermatol.">
        <title>Human polyomavirus 6 and 7 are associated with pruritic and dyskeratotic dermatoses.</title>
        <authorList>
            <person name="Nguyen K.D."/>
            <person name="Lee E.E."/>
            <person name="Yue Y."/>
            <person name="Stork J."/>
            <person name="Pock L."/>
            <person name="North J.P."/>
            <person name="Vandergriff T."/>
            <person name="Cockerell C."/>
            <person name="Hosler G.A."/>
            <person name="Pastrana D.V."/>
            <person name="Buck C.B."/>
            <person name="Wang R.C."/>
        </authorList>
    </citation>
    <scope>NUCLEOTIDE SEQUENCE</scope>
    <source>
        <strain evidence="3">DyskD</strain>
    </source>
</reference>
<proteinExistence type="predicted"/>
<name>A0A1Q1PPG3_9PAPI</name>
<keyword evidence="2" id="KW-0812">Transmembrane</keyword>
<feature type="compositionally biased region" description="Basic residues" evidence="1">
    <location>
        <begin position="125"/>
        <end position="134"/>
    </location>
</feature>
<evidence type="ECO:0000256" key="1">
    <source>
        <dbReference type="SAM" id="MobiDB-lite"/>
    </source>
</evidence>
<evidence type="ECO:0000313" key="3">
    <source>
        <dbReference type="EMBL" id="AQM73708.1"/>
    </source>
</evidence>
<keyword evidence="2" id="KW-0472">Membrane</keyword>
<feature type="transmembrane region" description="Helical" evidence="2">
    <location>
        <begin position="6"/>
        <end position="30"/>
    </location>
</feature>
<evidence type="ECO:0000256" key="2">
    <source>
        <dbReference type="SAM" id="Phobius"/>
    </source>
</evidence>
<keyword evidence="2" id="KW-1133">Transmembrane helix</keyword>
<dbReference type="EMBL" id="KX781288">
    <property type="protein sequence ID" value="AQM73708.1"/>
    <property type="molecule type" value="Genomic_DNA"/>
</dbReference>
<accession>A0A1Q1PPG3</accession>